<reference evidence="3 4" key="1">
    <citation type="submission" date="2019-03" db="EMBL/GenBank/DDBJ databases">
        <title>Genomic Encyclopedia of Type Strains, Phase IV (KMG-IV): sequencing the most valuable type-strain genomes for metagenomic binning, comparative biology and taxonomic classification.</title>
        <authorList>
            <person name="Goeker M."/>
        </authorList>
    </citation>
    <scope>NUCLEOTIDE SEQUENCE [LARGE SCALE GENOMIC DNA]</scope>
    <source>
        <strain evidence="3 4">DSM 46770</strain>
    </source>
</reference>
<dbReference type="Gene3D" id="3.40.50.1110">
    <property type="entry name" value="SGNH hydrolase"/>
    <property type="match status" value="1"/>
</dbReference>
<sequence>MSPLGEGERVDYVAIGDSFTEGVGDWYPDGGARGWADRFAGHLAGHAGEVRYANLAVRGKLLRQVMTEQLPRAVELRPDLATFSAGGNDLLRPGGDPDRLARVLEIGVRRLREAGAEVVLFTGVNISRGYMSGLIGPFARYYLNIRSIADRYGCHLVDQWSMPVLADARAWDADRLHMSPEGHRRLALGVCEVLGVPTEERWDEPWPEAAPVAWRQARSADARWAREFLGPWVVRRLTGRSSGDSVTAKRPDLESYPSGR</sequence>
<dbReference type="RefSeq" id="WP_133741705.1">
    <property type="nucleotide sequence ID" value="NZ_SNYN01000008.1"/>
</dbReference>
<proteinExistence type="predicted"/>
<accession>A0A4R6UX81</accession>
<evidence type="ECO:0000256" key="1">
    <source>
        <dbReference type="SAM" id="MobiDB-lite"/>
    </source>
</evidence>
<evidence type="ECO:0000313" key="4">
    <source>
        <dbReference type="Proteomes" id="UP000295281"/>
    </source>
</evidence>
<name>A0A4R6UX81_9ACTN</name>
<evidence type="ECO:0000259" key="2">
    <source>
        <dbReference type="Pfam" id="PF13472"/>
    </source>
</evidence>
<feature type="domain" description="SGNH hydrolase-type esterase" evidence="2">
    <location>
        <begin position="14"/>
        <end position="185"/>
    </location>
</feature>
<dbReference type="SUPFAM" id="SSF52266">
    <property type="entry name" value="SGNH hydrolase"/>
    <property type="match status" value="1"/>
</dbReference>
<dbReference type="EMBL" id="SNYN01000008">
    <property type="protein sequence ID" value="TDQ52045.1"/>
    <property type="molecule type" value="Genomic_DNA"/>
</dbReference>
<evidence type="ECO:0000313" key="3">
    <source>
        <dbReference type="EMBL" id="TDQ52045.1"/>
    </source>
</evidence>
<dbReference type="Pfam" id="PF13472">
    <property type="entry name" value="Lipase_GDSL_2"/>
    <property type="match status" value="1"/>
</dbReference>
<comment type="caution">
    <text evidence="3">The sequence shown here is derived from an EMBL/GenBank/DDBJ whole genome shotgun (WGS) entry which is preliminary data.</text>
</comment>
<dbReference type="InterPro" id="IPR036514">
    <property type="entry name" value="SGNH_hydro_sf"/>
</dbReference>
<dbReference type="PANTHER" id="PTHR43784:SF2">
    <property type="entry name" value="GDSL-LIKE LIPASE_ACYLHYDROLASE, PUTATIVE (AFU_ORTHOLOGUE AFUA_2G00820)-RELATED"/>
    <property type="match status" value="1"/>
</dbReference>
<dbReference type="CDD" id="cd01832">
    <property type="entry name" value="SGNH_hydrolase_like_1"/>
    <property type="match status" value="1"/>
</dbReference>
<organism evidence="3 4">
    <name type="scientific">Actinorugispora endophytica</name>
    <dbReference type="NCBI Taxonomy" id="1605990"/>
    <lineage>
        <taxon>Bacteria</taxon>
        <taxon>Bacillati</taxon>
        <taxon>Actinomycetota</taxon>
        <taxon>Actinomycetes</taxon>
        <taxon>Streptosporangiales</taxon>
        <taxon>Nocardiopsidaceae</taxon>
        <taxon>Actinorugispora</taxon>
    </lineage>
</organism>
<dbReference type="InterPro" id="IPR053140">
    <property type="entry name" value="GDSL_Rv0518-like"/>
</dbReference>
<dbReference type="InterPro" id="IPR013830">
    <property type="entry name" value="SGNH_hydro"/>
</dbReference>
<dbReference type="OrthoDB" id="3465773at2"/>
<dbReference type="PANTHER" id="PTHR43784">
    <property type="entry name" value="GDSL-LIKE LIPASE/ACYLHYDROLASE, PUTATIVE (AFU_ORTHOLOGUE AFUA_2G00820)-RELATED"/>
    <property type="match status" value="1"/>
</dbReference>
<protein>
    <submittedName>
        <fullName evidence="3">Lysophospholipase L1-like esterase</fullName>
    </submittedName>
</protein>
<dbReference type="AlphaFoldDB" id="A0A4R6UX81"/>
<feature type="region of interest" description="Disordered" evidence="1">
    <location>
        <begin position="240"/>
        <end position="260"/>
    </location>
</feature>
<dbReference type="Proteomes" id="UP000295281">
    <property type="component" value="Unassembled WGS sequence"/>
</dbReference>
<gene>
    <name evidence="3" type="ORF">EV190_10826</name>
</gene>
<keyword evidence="4" id="KW-1185">Reference proteome</keyword>